<reference evidence="3" key="1">
    <citation type="submission" date="2018-05" db="EMBL/GenBank/DDBJ databases">
        <authorList>
            <person name="Li X."/>
        </authorList>
    </citation>
    <scope>NUCLEOTIDE SEQUENCE [LARGE SCALE GENOMIC DNA]</scope>
    <source>
        <strain evidence="3">HKS-05</strain>
    </source>
</reference>
<gene>
    <name evidence="2" type="ORF">DJ021_01795</name>
</gene>
<accession>A0A328AWJ8</accession>
<dbReference type="SUPFAM" id="SSF54001">
    <property type="entry name" value="Cysteine proteinases"/>
    <property type="match status" value="1"/>
</dbReference>
<dbReference type="InterPro" id="IPR013589">
    <property type="entry name" value="Bac_transglu_N"/>
</dbReference>
<comment type="caution">
    <text evidence="2">The sequence shown here is derived from an EMBL/GenBank/DDBJ whole genome shotgun (WGS) entry which is preliminary data.</text>
</comment>
<evidence type="ECO:0000313" key="3">
    <source>
        <dbReference type="Proteomes" id="UP000249842"/>
    </source>
</evidence>
<evidence type="ECO:0000259" key="1">
    <source>
        <dbReference type="SMART" id="SM00460"/>
    </source>
</evidence>
<dbReference type="InterPro" id="IPR038765">
    <property type="entry name" value="Papain-like_cys_pep_sf"/>
</dbReference>
<dbReference type="Gene3D" id="3.10.620.30">
    <property type="match status" value="1"/>
</dbReference>
<name>A0A328AWJ8_9CAUL</name>
<organism evidence="2 3">
    <name type="scientific">Phenylobacterium hankyongense</name>
    <dbReference type="NCBI Taxonomy" id="1813876"/>
    <lineage>
        <taxon>Bacteria</taxon>
        <taxon>Pseudomonadati</taxon>
        <taxon>Pseudomonadota</taxon>
        <taxon>Alphaproteobacteria</taxon>
        <taxon>Caulobacterales</taxon>
        <taxon>Caulobacteraceae</taxon>
        <taxon>Phenylobacterium</taxon>
    </lineage>
</organism>
<sequence length="292" mass="31962">MARYRIRHETLYSYERPVSFAPHRLLVRPRDSHAIRVVETSLTLSPPGGTRWTYDALGNSVCWFTPRGEARRLSIVSELTIARYPAPLSDPQVADPQTVTPIVYEAADRAVLAPFIEPVTEDRDGVLLKWLRGQVGGPQEPALEFLLRLNRTIHDTFEYRARDQGAAQEPAHTVALGAGTCRDFAWLMVEALRRLGYAARFVTGYLYSPALSSMRGAGATHAWSEVFMPDLGWIEFDPTNALAESADLIPVAVSRTPAEAAPVVGSIFGDGGASQLSVHVDVRPAESLPAAA</sequence>
<dbReference type="Pfam" id="PF08379">
    <property type="entry name" value="Bact_transglu_N"/>
    <property type="match status" value="1"/>
</dbReference>
<dbReference type="AlphaFoldDB" id="A0A328AWJ8"/>
<evidence type="ECO:0000313" key="2">
    <source>
        <dbReference type="EMBL" id="RAK58615.1"/>
    </source>
</evidence>
<dbReference type="NCBIfam" id="TIGR01643">
    <property type="entry name" value="YD_repeat_2x"/>
    <property type="match status" value="1"/>
</dbReference>
<dbReference type="SMART" id="SM00460">
    <property type="entry name" value="TGc"/>
    <property type="match status" value="1"/>
</dbReference>
<proteinExistence type="predicted"/>
<dbReference type="Proteomes" id="UP000249842">
    <property type="component" value="Unassembled WGS sequence"/>
</dbReference>
<dbReference type="PANTHER" id="PTHR33490">
    <property type="entry name" value="BLR5614 PROTEIN-RELATED"/>
    <property type="match status" value="1"/>
</dbReference>
<dbReference type="OrthoDB" id="9804023at2"/>
<keyword evidence="3" id="KW-1185">Reference proteome</keyword>
<protein>
    <submittedName>
        <fullName evidence="2">Transglutaminase family protein</fullName>
    </submittedName>
</protein>
<feature type="domain" description="Transglutaminase-like" evidence="1">
    <location>
        <begin position="173"/>
        <end position="240"/>
    </location>
</feature>
<dbReference type="InterPro" id="IPR006530">
    <property type="entry name" value="YD"/>
</dbReference>
<dbReference type="RefSeq" id="WP_111455908.1">
    <property type="nucleotide sequence ID" value="NZ_QFYP01000001.1"/>
</dbReference>
<dbReference type="Pfam" id="PF01841">
    <property type="entry name" value="Transglut_core"/>
    <property type="match status" value="1"/>
</dbReference>
<dbReference type="InterPro" id="IPR002931">
    <property type="entry name" value="Transglutaminase-like"/>
</dbReference>
<dbReference type="PANTHER" id="PTHR33490:SF1">
    <property type="entry name" value="SLL1233 PROTEIN"/>
    <property type="match status" value="1"/>
</dbReference>
<dbReference type="EMBL" id="QFYP01000001">
    <property type="protein sequence ID" value="RAK58615.1"/>
    <property type="molecule type" value="Genomic_DNA"/>
</dbReference>